<accession>A0AAD9U8J6</accession>
<dbReference type="PANTHER" id="PTHR47074:SF48">
    <property type="entry name" value="POLYNUCLEOTIDYL TRANSFERASE, RIBONUCLEASE H-LIKE SUPERFAMILY PROTEIN"/>
    <property type="match status" value="1"/>
</dbReference>
<dbReference type="AlphaFoldDB" id="A0AAD9U8J6"/>
<reference evidence="1" key="1">
    <citation type="journal article" date="2023" name="Plant J.">
        <title>Genome sequences and population genomics provide insights into the demographic history, inbreeding, and mutation load of two 'living fossil' tree species of Dipteronia.</title>
        <authorList>
            <person name="Feng Y."/>
            <person name="Comes H.P."/>
            <person name="Chen J."/>
            <person name="Zhu S."/>
            <person name="Lu R."/>
            <person name="Zhang X."/>
            <person name="Li P."/>
            <person name="Qiu J."/>
            <person name="Olsen K.M."/>
            <person name="Qiu Y."/>
        </authorList>
    </citation>
    <scope>NUCLEOTIDE SEQUENCE</scope>
    <source>
        <strain evidence="1">KIB01</strain>
    </source>
</reference>
<dbReference type="Proteomes" id="UP001280121">
    <property type="component" value="Unassembled WGS sequence"/>
</dbReference>
<gene>
    <name evidence="1" type="ORF">Ddye_016903</name>
</gene>
<organism evidence="1 2">
    <name type="scientific">Dipteronia dyeriana</name>
    <dbReference type="NCBI Taxonomy" id="168575"/>
    <lineage>
        <taxon>Eukaryota</taxon>
        <taxon>Viridiplantae</taxon>
        <taxon>Streptophyta</taxon>
        <taxon>Embryophyta</taxon>
        <taxon>Tracheophyta</taxon>
        <taxon>Spermatophyta</taxon>
        <taxon>Magnoliopsida</taxon>
        <taxon>eudicotyledons</taxon>
        <taxon>Gunneridae</taxon>
        <taxon>Pentapetalae</taxon>
        <taxon>rosids</taxon>
        <taxon>malvids</taxon>
        <taxon>Sapindales</taxon>
        <taxon>Sapindaceae</taxon>
        <taxon>Hippocastanoideae</taxon>
        <taxon>Acereae</taxon>
        <taxon>Dipteronia</taxon>
    </lineage>
</organism>
<comment type="caution">
    <text evidence="1">The sequence shown here is derived from an EMBL/GenBank/DDBJ whole genome shotgun (WGS) entry which is preliminary data.</text>
</comment>
<evidence type="ECO:0008006" key="3">
    <source>
        <dbReference type="Google" id="ProtNLM"/>
    </source>
</evidence>
<name>A0AAD9U8J6_9ROSI</name>
<dbReference type="PANTHER" id="PTHR47074">
    <property type="entry name" value="BNAC02G40300D PROTEIN"/>
    <property type="match status" value="1"/>
</dbReference>
<sequence>MVPRGQAINSVTTLSTTLRSEPPNFTNTDWLAPPPGLLKLNTAVVIHKESRTIGLGAAIRDDKGKVVVARSRPMFGSFNFEIGNFLAFREGLLLTKFYNCPVNIAEVDTSCVASILNSYAPV</sequence>
<evidence type="ECO:0000313" key="2">
    <source>
        <dbReference type="Proteomes" id="UP001280121"/>
    </source>
</evidence>
<protein>
    <recommendedName>
        <fullName evidence="3">RNase H type-1 domain-containing protein</fullName>
    </recommendedName>
</protein>
<proteinExistence type="predicted"/>
<keyword evidence="2" id="KW-1185">Reference proteome</keyword>
<dbReference type="EMBL" id="JANJYI010000005">
    <property type="protein sequence ID" value="KAK2649414.1"/>
    <property type="molecule type" value="Genomic_DNA"/>
</dbReference>
<evidence type="ECO:0000313" key="1">
    <source>
        <dbReference type="EMBL" id="KAK2649414.1"/>
    </source>
</evidence>
<dbReference type="InterPro" id="IPR052929">
    <property type="entry name" value="RNase_H-like_EbsB-rel"/>
</dbReference>